<feature type="domain" description="Mon2/Sec7/BIG1-like HUS" evidence="5">
    <location>
        <begin position="215"/>
        <end position="364"/>
    </location>
</feature>
<dbReference type="GO" id="GO:0016705">
    <property type="term" value="F:oxidoreductase activity, acting on paired donors, with incorporation or reduction of molecular oxygen"/>
    <property type="evidence" value="ECO:0007669"/>
    <property type="project" value="InterPro"/>
</dbReference>
<feature type="domain" description="Mon2/Sec7/BIG1-like dimerisation and cyclophilin-binding" evidence="6">
    <location>
        <begin position="4"/>
        <end position="179"/>
    </location>
</feature>
<gene>
    <name evidence="7" type="primary">MON2</name>
    <name evidence="7" type="ORF">MEQU1_000230</name>
</gene>
<evidence type="ECO:0000313" key="7">
    <source>
        <dbReference type="EMBL" id="WFD21577.1"/>
    </source>
</evidence>
<comment type="similarity">
    <text evidence="1">Belongs to the cytochrome P450 family.</text>
</comment>
<dbReference type="GO" id="GO:0015031">
    <property type="term" value="P:protein transport"/>
    <property type="evidence" value="ECO:0007669"/>
    <property type="project" value="UniProtKB-KW"/>
</dbReference>
<dbReference type="PANTHER" id="PTHR24305:SF166">
    <property type="entry name" value="CYTOCHROME P450 12A4, MITOCHONDRIAL-RELATED"/>
    <property type="match status" value="1"/>
</dbReference>
<dbReference type="InterPro" id="IPR050121">
    <property type="entry name" value="Cytochrome_P450_monoxygenase"/>
</dbReference>
<keyword evidence="3" id="KW-0653">Protein transport</keyword>
<protein>
    <submittedName>
        <fullName evidence="7">Endocytosis and vacuole integrity protein</fullName>
    </submittedName>
</protein>
<dbReference type="Pfam" id="PF12783">
    <property type="entry name" value="Sec7-like_HUS"/>
    <property type="match status" value="1"/>
</dbReference>
<dbReference type="Pfam" id="PF00067">
    <property type="entry name" value="p450"/>
    <property type="match status" value="1"/>
</dbReference>
<dbReference type="GO" id="GO:0004497">
    <property type="term" value="F:monooxygenase activity"/>
    <property type="evidence" value="ECO:0007669"/>
    <property type="project" value="InterPro"/>
</dbReference>
<dbReference type="SUPFAM" id="SSF48371">
    <property type="entry name" value="ARM repeat"/>
    <property type="match status" value="2"/>
</dbReference>
<keyword evidence="2" id="KW-0813">Transport</keyword>
<dbReference type="InterPro" id="IPR032691">
    <property type="entry name" value="Mon2/Sec7/BIG1-like_HUS"/>
</dbReference>
<dbReference type="EMBL" id="CP119900">
    <property type="protein sequence ID" value="WFD21577.1"/>
    <property type="molecule type" value="Genomic_DNA"/>
</dbReference>
<evidence type="ECO:0000259" key="6">
    <source>
        <dbReference type="Pfam" id="PF16213"/>
    </source>
</evidence>
<dbReference type="GO" id="GO:0005794">
    <property type="term" value="C:Golgi apparatus"/>
    <property type="evidence" value="ECO:0007669"/>
    <property type="project" value="UniProtKB-ARBA"/>
</dbReference>
<name>A0AAF0IXZ7_9BASI</name>
<dbReference type="Pfam" id="PF16213">
    <property type="entry name" value="DCB"/>
    <property type="match status" value="1"/>
</dbReference>
<evidence type="ECO:0000259" key="5">
    <source>
        <dbReference type="Pfam" id="PF12783"/>
    </source>
</evidence>
<evidence type="ECO:0000256" key="3">
    <source>
        <dbReference type="ARBA" id="ARBA00022927"/>
    </source>
</evidence>
<evidence type="ECO:0000256" key="4">
    <source>
        <dbReference type="ARBA" id="ARBA00023002"/>
    </source>
</evidence>
<accession>A0AAF0IXZ7</accession>
<dbReference type="Gene3D" id="1.10.630.10">
    <property type="entry name" value="Cytochrome P450"/>
    <property type="match status" value="1"/>
</dbReference>
<evidence type="ECO:0000313" key="8">
    <source>
        <dbReference type="Proteomes" id="UP001214415"/>
    </source>
</evidence>
<dbReference type="InterPro" id="IPR016024">
    <property type="entry name" value="ARM-type_fold"/>
</dbReference>
<dbReference type="InterPro" id="IPR036396">
    <property type="entry name" value="Cyt_P450_sf"/>
</dbReference>
<dbReference type="SUPFAM" id="SSF48264">
    <property type="entry name" value="Cytochrome P450"/>
    <property type="match status" value="1"/>
</dbReference>
<organism evidence="7 8">
    <name type="scientific">Malassezia equina</name>
    <dbReference type="NCBI Taxonomy" id="1381935"/>
    <lineage>
        <taxon>Eukaryota</taxon>
        <taxon>Fungi</taxon>
        <taxon>Dikarya</taxon>
        <taxon>Basidiomycota</taxon>
        <taxon>Ustilaginomycotina</taxon>
        <taxon>Malasseziomycetes</taxon>
        <taxon>Malasseziales</taxon>
        <taxon>Malasseziaceae</taxon>
        <taxon>Malassezia</taxon>
    </lineage>
</organism>
<reference evidence="7" key="1">
    <citation type="submission" date="2023-03" db="EMBL/GenBank/DDBJ databases">
        <title>Mating type loci evolution in Malassezia.</title>
        <authorList>
            <person name="Coelho M.A."/>
        </authorList>
    </citation>
    <scope>NUCLEOTIDE SEQUENCE</scope>
    <source>
        <strain evidence="7">CBS 12830</strain>
    </source>
</reference>
<dbReference type="PANTHER" id="PTHR24305">
    <property type="entry name" value="CYTOCHROME P450"/>
    <property type="match status" value="1"/>
</dbReference>
<dbReference type="InterPro" id="IPR032629">
    <property type="entry name" value="DCB_dom"/>
</dbReference>
<dbReference type="GO" id="GO:0005506">
    <property type="term" value="F:iron ion binding"/>
    <property type="evidence" value="ECO:0007669"/>
    <property type="project" value="InterPro"/>
</dbReference>
<keyword evidence="4" id="KW-0560">Oxidoreductase</keyword>
<dbReference type="Proteomes" id="UP001214415">
    <property type="component" value="Chromosome 1"/>
</dbReference>
<sequence>MPQRIVSELQVLVAETRRKYPELRTEAERLLQQLQSDTDGTIAALRESQDVSDHPLVQPIVQACETRSPKVIQIALSLLHRSIMLRAVPEASLVLFVETLHTLLTAPGRADVDVQLKILQTVSALLLTYECVTSKLLSRALMLCFTLYEHSRVAVVSSTAAATLRQNIMTVFDKVHKEDRIFDAIESEDAAAQAPLPAYTAQLPDGPVTLFPSSSDAYLLLNDLCALADGESPSFLPLTTLSKPFVLELLESVLTNHASLFLRARHRELVYVLRSAVCPLLLKALTEPPPFSEYVRVIRLVRLLLREFSEEVVLEIEMLLRALLKTMDDKHVYWQHILAWETVWALFCDMSFVQRLWLWFDGRQGVAEPPRVFASLLSSLSEGTHKARQTLMVDAALAAAFEQRPNVPRPTTRKTSSSLYDAAVAGVRSAAEGLLSPRLEPLGTASTPSVSLLDQLDKTEAPPMASSAIPATYMPWLVLQSLVHLAHGVATLTPTHVPLVGACTRTINDGLSFFLTVSGADKYFEQALQALTNLTQAAGSASCTKERDLLLGTLCDLAVPSAAYSGQALRARNLAAQAALVQLCVALAERLGSRWRAVLQCVCQALACLDPAETALNPSQEVEKRMSLPTPDGTLHLMSPAVLERLPQRLRYVVEYVATMDEATRTDFAQVFVRLLKDRVYDAPESSALPSVILAQFERFMRACAPIVAVRLPEGLWPSLMELLLFVEDAELAGPRRIVCARVLNESLQQILRHMAHDKEAGPRQRRVLEALSRQGTLQRRVLPTDVSLRRLALDTLQSILETHAHALSDGWDTLFATCEAVAKDATAIHEAGTPPVPILRTAFACVQLVCGSYLSSLKDDDMKTCMATLPSFSLQTEDVAMALRANALLWDLTEDIDRRQQAHQANLWLNLLQHWRDVAQGPQPDVAAGALANLFQVLVQYSASLQRGDWYSVLDEVLMPLIEADAPSPLAFEGTARILVMAKGLRDEKVWSDMWLRYLRRIQHVFATGSDGVAHAAIQSLCDILEARAEPAALWRPTWTCIHDLSGLRANASLADLSTIVQLVQTWHVQRDGSWHANDSHLMTKALAKCMQRGMESDIRSSSTELRRLASLVQQSMKQLMAAEQAHELVLQCAQHCCSSALNAMDKEPLPVSRVHTLCMELADLWLQQWRATYGAEPGHPALYQSVVPDMMLLLRRPLSKCPVARMPHVWPTAMGVLTQVGEAAAEAKLSPSLLPKVWESMVTTMVTALQAPAQQRPSDEEDTCTWHLLQSLERFVSHAGSQAALQPHLTKLVHELLPVTTLYTSRGSPQRPLRSSYRERTAYWVWGLLFRLCSREDNPGTQDMIPALLSQCENLLNAYTEDLLIRGAIPMPRVRIEEVNFVLQSLQTLRLPARSSEAARVGPDPSLAHLFQLGPSIDNMATIPSSTCASPQKAFTHSVYVHVMCTDLRSWLCVYAASMLVAYVAYVVITTQLRLLLTDPVGIDYVLRKRVYAFPKPRLLRRTIGGIMGEGLLVAEGESHKRQKRAIQPGFSMRAIRHLMPVFQRHARLLHDHYESLVSKEIIMMDVYALFGAAAMDVVGEGALGVDLGILASVRSNPNGDAYASHPLTASLNRALKMASKPSHATLLLDMATVYFPILEWIPLGISSPAFRKEARVIVDVASEIVKNAKARVAEESSMNECPDILASLLRANANTSRKESEKSCLLDRTALTDTELTAQVSTFIFAGHETTATQLSWLFLLLAQHPEQQSALRAAIRSKRIEVGLPLKRTRNDAGSEELSQDDLEAIPYLDCHRV</sequence>
<dbReference type="GO" id="GO:0020037">
    <property type="term" value="F:heme binding"/>
    <property type="evidence" value="ECO:0007669"/>
    <property type="project" value="InterPro"/>
</dbReference>
<dbReference type="InterPro" id="IPR001128">
    <property type="entry name" value="Cyt_P450"/>
</dbReference>
<evidence type="ECO:0000256" key="1">
    <source>
        <dbReference type="ARBA" id="ARBA00010617"/>
    </source>
</evidence>
<evidence type="ECO:0000256" key="2">
    <source>
        <dbReference type="ARBA" id="ARBA00022448"/>
    </source>
</evidence>
<proteinExistence type="inferred from homology"/>
<keyword evidence="8" id="KW-1185">Reference proteome</keyword>